<feature type="active site" evidence="7">
    <location>
        <position position="382"/>
    </location>
</feature>
<dbReference type="Proteomes" id="UP001293593">
    <property type="component" value="Unassembled WGS sequence"/>
</dbReference>
<dbReference type="GO" id="GO:0006508">
    <property type="term" value="P:proteolysis"/>
    <property type="evidence" value="ECO:0007669"/>
    <property type="project" value="UniProtKB-KW"/>
</dbReference>
<dbReference type="InterPro" id="IPR021109">
    <property type="entry name" value="Peptidase_aspartic_dom_sf"/>
</dbReference>
<dbReference type="InterPro" id="IPR033121">
    <property type="entry name" value="PEPTIDASE_A1"/>
</dbReference>
<evidence type="ECO:0000259" key="9">
    <source>
        <dbReference type="PROSITE" id="PS51767"/>
    </source>
</evidence>
<dbReference type="AlphaFoldDB" id="A0AAE1JTL6"/>
<evidence type="ECO:0000256" key="5">
    <source>
        <dbReference type="ARBA" id="ARBA00022801"/>
    </source>
</evidence>
<evidence type="ECO:0000256" key="6">
    <source>
        <dbReference type="ARBA" id="ARBA00023157"/>
    </source>
</evidence>
<evidence type="ECO:0000256" key="8">
    <source>
        <dbReference type="SAM" id="MobiDB-lite"/>
    </source>
</evidence>
<evidence type="ECO:0000256" key="2">
    <source>
        <dbReference type="ARBA" id="ARBA00022670"/>
    </source>
</evidence>
<feature type="domain" description="Peptidase A1" evidence="9">
    <location>
        <begin position="160"/>
        <end position="499"/>
    </location>
</feature>
<reference evidence="10" key="1">
    <citation type="submission" date="2023-10" db="EMBL/GenBank/DDBJ databases">
        <title>Chromosome-level genome of the transformable northern wattle, Acacia crassicarpa.</title>
        <authorList>
            <person name="Massaro I."/>
            <person name="Sinha N.R."/>
            <person name="Poethig S."/>
            <person name="Leichty A.R."/>
        </authorList>
    </citation>
    <scope>NUCLEOTIDE SEQUENCE</scope>
    <source>
        <strain evidence="10">Acra3RX</strain>
        <tissue evidence="10">Leaf</tissue>
    </source>
</reference>
<dbReference type="PANTHER" id="PTHR13683:SF750">
    <property type="entry name" value="ASPARTYL PROTEASE AED1"/>
    <property type="match status" value="1"/>
</dbReference>
<evidence type="ECO:0000256" key="4">
    <source>
        <dbReference type="ARBA" id="ARBA00022750"/>
    </source>
</evidence>
<dbReference type="InterPro" id="IPR032799">
    <property type="entry name" value="TAXi_C"/>
</dbReference>
<dbReference type="FunFam" id="2.40.70.10:FF:000013">
    <property type="entry name" value="Aspartyl protease AED1"/>
    <property type="match status" value="1"/>
</dbReference>
<evidence type="ECO:0000256" key="3">
    <source>
        <dbReference type="ARBA" id="ARBA00022729"/>
    </source>
</evidence>
<gene>
    <name evidence="10" type="ORF">QN277_018504</name>
</gene>
<dbReference type="InterPro" id="IPR033873">
    <property type="entry name" value="CND41-like"/>
</dbReference>
<dbReference type="Pfam" id="PF14541">
    <property type="entry name" value="TAXi_C"/>
    <property type="match status" value="1"/>
</dbReference>
<keyword evidence="6" id="KW-1015">Disulfide bond</keyword>
<keyword evidence="2" id="KW-0645">Protease</keyword>
<keyword evidence="4" id="KW-0064">Aspartyl protease</keyword>
<dbReference type="EMBL" id="JAWXYG010000004">
    <property type="protein sequence ID" value="KAK4275418.1"/>
    <property type="molecule type" value="Genomic_DNA"/>
</dbReference>
<evidence type="ECO:0000313" key="11">
    <source>
        <dbReference type="Proteomes" id="UP001293593"/>
    </source>
</evidence>
<comment type="similarity">
    <text evidence="1">Belongs to the peptidase A1 family.</text>
</comment>
<dbReference type="Pfam" id="PF14543">
    <property type="entry name" value="TAXi_N"/>
    <property type="match status" value="1"/>
</dbReference>
<dbReference type="CDD" id="cd05472">
    <property type="entry name" value="cnd41_like"/>
    <property type="match status" value="1"/>
</dbReference>
<dbReference type="InterPro" id="IPR032861">
    <property type="entry name" value="TAXi_N"/>
</dbReference>
<feature type="active site" evidence="7">
    <location>
        <position position="178"/>
    </location>
</feature>
<sequence>MASSPSNPLLFAFLSLVFFFFFFVFSENKSFVSAIREEVSELQFTHHHHVPLTSLLPSSSCNSPPLGSIRKGSLQVVHKHGPCSTLKHHTSSSSSSSFIIPHSEILKQDEARVSSIHSTLSKSHGHHHHHHDEEVDISKGLGGQDKLPAKSGSLLGTGNYFVTVALGSPKRELSLIFDTGSDLTWTQCRPCASSCYSQKEPIFDPSLSSSYSNISCSSSQCSQLSSSTGNDPACSKSTRACIYGIQYGDSSFSIGYFAKEKLTISSTDVVEDFLFGCGQNNQGLFGSTAGLLGLGRRPISFVEQTAHKYNKVFSYCLPSRASAVGYLTFGGGGYSSGNVKFTPLSSISQGSSFYGLDFTGISIAGVKLPVSASTFSSGTIIDSGTVITRLPPAAYGPLRDAFRKGMSKYPKAAPVSILDTCYDLSKYKIVAVPKVTLSFAGGVNVELDARGILYVVRETQVCLAFSPNRDSSIATIIGNVQQKTLEIVYDVGAGKVGFRPGGCI</sequence>
<dbReference type="GO" id="GO:0004190">
    <property type="term" value="F:aspartic-type endopeptidase activity"/>
    <property type="evidence" value="ECO:0007669"/>
    <property type="project" value="UniProtKB-KW"/>
</dbReference>
<proteinExistence type="inferred from homology"/>
<dbReference type="Gene3D" id="2.40.70.10">
    <property type="entry name" value="Acid Proteases"/>
    <property type="match status" value="2"/>
</dbReference>
<dbReference type="InterPro" id="IPR001461">
    <property type="entry name" value="Aspartic_peptidase_A1"/>
</dbReference>
<dbReference type="FunFam" id="2.40.70.10:FF:000021">
    <property type="entry name" value="Aspartyl protease AED1"/>
    <property type="match status" value="1"/>
</dbReference>
<keyword evidence="3" id="KW-0732">Signal</keyword>
<dbReference type="PANTHER" id="PTHR13683">
    <property type="entry name" value="ASPARTYL PROTEASES"/>
    <property type="match status" value="1"/>
</dbReference>
<name>A0AAE1JTL6_9FABA</name>
<comment type="caution">
    <text evidence="10">The sequence shown here is derived from an EMBL/GenBank/DDBJ whole genome shotgun (WGS) entry which is preliminary data.</text>
</comment>
<dbReference type="PROSITE" id="PS51767">
    <property type="entry name" value="PEPTIDASE_A1"/>
    <property type="match status" value="1"/>
</dbReference>
<organism evidence="10 11">
    <name type="scientific">Acacia crassicarpa</name>
    <name type="common">northern wattle</name>
    <dbReference type="NCBI Taxonomy" id="499986"/>
    <lineage>
        <taxon>Eukaryota</taxon>
        <taxon>Viridiplantae</taxon>
        <taxon>Streptophyta</taxon>
        <taxon>Embryophyta</taxon>
        <taxon>Tracheophyta</taxon>
        <taxon>Spermatophyta</taxon>
        <taxon>Magnoliopsida</taxon>
        <taxon>eudicotyledons</taxon>
        <taxon>Gunneridae</taxon>
        <taxon>Pentapetalae</taxon>
        <taxon>rosids</taxon>
        <taxon>fabids</taxon>
        <taxon>Fabales</taxon>
        <taxon>Fabaceae</taxon>
        <taxon>Caesalpinioideae</taxon>
        <taxon>mimosoid clade</taxon>
        <taxon>Acacieae</taxon>
        <taxon>Acacia</taxon>
    </lineage>
</organism>
<keyword evidence="11" id="KW-1185">Reference proteome</keyword>
<feature type="region of interest" description="Disordered" evidence="8">
    <location>
        <begin position="117"/>
        <end position="143"/>
    </location>
</feature>
<evidence type="ECO:0000256" key="7">
    <source>
        <dbReference type="PIRSR" id="PIRSR601461-1"/>
    </source>
</evidence>
<dbReference type="PRINTS" id="PR00792">
    <property type="entry name" value="PEPSIN"/>
</dbReference>
<accession>A0AAE1JTL6</accession>
<evidence type="ECO:0000256" key="1">
    <source>
        <dbReference type="ARBA" id="ARBA00007447"/>
    </source>
</evidence>
<keyword evidence="5" id="KW-0378">Hydrolase</keyword>
<evidence type="ECO:0000313" key="10">
    <source>
        <dbReference type="EMBL" id="KAK4275418.1"/>
    </source>
</evidence>
<protein>
    <recommendedName>
        <fullName evidence="9">Peptidase A1 domain-containing protein</fullName>
    </recommendedName>
</protein>
<dbReference type="SUPFAM" id="SSF50630">
    <property type="entry name" value="Acid proteases"/>
    <property type="match status" value="1"/>
</dbReference>